<gene>
    <name evidence="2" type="ORF">EHV23_01260</name>
</gene>
<dbReference type="RefSeq" id="WP_125094366.1">
    <property type="nucleotide sequence ID" value="NZ_RRUE01000001.1"/>
</dbReference>
<feature type="region of interest" description="Disordered" evidence="1">
    <location>
        <begin position="125"/>
        <end position="146"/>
    </location>
</feature>
<dbReference type="EMBL" id="RRUE01000001">
    <property type="protein sequence ID" value="RRN44935.1"/>
    <property type="molecule type" value="Genomic_DNA"/>
</dbReference>
<proteinExistence type="predicted"/>
<reference evidence="2 3" key="1">
    <citation type="submission" date="2018-11" db="EMBL/GenBank/DDBJ databases">
        <title>Genome sequencing of Lautropia sp. KCOM 2505 (= ChDC F240).</title>
        <authorList>
            <person name="Kook J.-K."/>
            <person name="Park S.-N."/>
            <person name="Lim Y.K."/>
        </authorList>
    </citation>
    <scope>NUCLEOTIDE SEQUENCE [LARGE SCALE GENOMIC DNA]</scope>
    <source>
        <strain evidence="2 3">KCOM 2505</strain>
    </source>
</reference>
<dbReference type="Proteomes" id="UP000270261">
    <property type="component" value="Unassembled WGS sequence"/>
</dbReference>
<keyword evidence="3" id="KW-1185">Reference proteome</keyword>
<comment type="caution">
    <text evidence="2">The sequence shown here is derived from an EMBL/GenBank/DDBJ whole genome shotgun (WGS) entry which is preliminary data.</text>
</comment>
<name>A0A426FQI6_9BURK</name>
<sequence length="163" mass="17341">MNQQELSRGHWADGAWRKAHAGLAGEPPGTFATDVDGEDAGLWMHGLSSFDDAPELDVLWGLAGQLEASAEERAAWHDLSGADEPDWHFHLGFDALDSFAGFEGFDDSVDGPDGDVVFGRDETGARAWGNSGHPSPSVRGPGADVLRPAVESDDARIITVHGH</sequence>
<evidence type="ECO:0000256" key="1">
    <source>
        <dbReference type="SAM" id="MobiDB-lite"/>
    </source>
</evidence>
<evidence type="ECO:0000313" key="3">
    <source>
        <dbReference type="Proteomes" id="UP000270261"/>
    </source>
</evidence>
<evidence type="ECO:0000313" key="2">
    <source>
        <dbReference type="EMBL" id="RRN44935.1"/>
    </source>
</evidence>
<dbReference type="AlphaFoldDB" id="A0A426FQI6"/>
<protein>
    <submittedName>
        <fullName evidence="2">Uncharacterized protein</fullName>
    </submittedName>
</protein>
<dbReference type="OrthoDB" id="9995296at2"/>
<organism evidence="2 3">
    <name type="scientific">Lautropia dentalis</name>
    <dbReference type="NCBI Taxonomy" id="2490857"/>
    <lineage>
        <taxon>Bacteria</taxon>
        <taxon>Pseudomonadati</taxon>
        <taxon>Pseudomonadota</taxon>
        <taxon>Betaproteobacteria</taxon>
        <taxon>Burkholderiales</taxon>
        <taxon>Burkholderiaceae</taxon>
        <taxon>Lautropia</taxon>
    </lineage>
</organism>
<accession>A0A426FQI6</accession>